<dbReference type="Proteomes" id="UP000541444">
    <property type="component" value="Unassembled WGS sequence"/>
</dbReference>
<organism evidence="1 2">
    <name type="scientific">Kingdonia uniflora</name>
    <dbReference type="NCBI Taxonomy" id="39325"/>
    <lineage>
        <taxon>Eukaryota</taxon>
        <taxon>Viridiplantae</taxon>
        <taxon>Streptophyta</taxon>
        <taxon>Embryophyta</taxon>
        <taxon>Tracheophyta</taxon>
        <taxon>Spermatophyta</taxon>
        <taxon>Magnoliopsida</taxon>
        <taxon>Ranunculales</taxon>
        <taxon>Circaeasteraceae</taxon>
        <taxon>Kingdonia</taxon>
    </lineage>
</organism>
<gene>
    <name evidence="1" type="ORF">GIB67_022906</name>
</gene>
<dbReference type="InterPro" id="IPR016024">
    <property type="entry name" value="ARM-type_fold"/>
</dbReference>
<dbReference type="AlphaFoldDB" id="A0A7J7KW68"/>
<reference evidence="1 2" key="1">
    <citation type="journal article" date="2020" name="IScience">
        <title>Genome Sequencing of the Endangered Kingdonia uniflora (Circaeasteraceae, Ranunculales) Reveals Potential Mechanisms of Evolutionary Specialization.</title>
        <authorList>
            <person name="Sun Y."/>
            <person name="Deng T."/>
            <person name="Zhang A."/>
            <person name="Moore M.J."/>
            <person name="Landis J.B."/>
            <person name="Lin N."/>
            <person name="Zhang H."/>
            <person name="Zhang X."/>
            <person name="Huang J."/>
            <person name="Zhang X."/>
            <person name="Sun H."/>
            <person name="Wang H."/>
        </authorList>
    </citation>
    <scope>NUCLEOTIDE SEQUENCE [LARGE SCALE GENOMIC DNA]</scope>
    <source>
        <strain evidence="1">TB1705</strain>
        <tissue evidence="1">Leaf</tissue>
    </source>
</reference>
<accession>A0A7J7KW68</accession>
<dbReference type="Pfam" id="PF21052">
    <property type="entry name" value="EFR3_ARM"/>
    <property type="match status" value="1"/>
</dbReference>
<proteinExistence type="predicted"/>
<dbReference type="EMBL" id="JACGCM010002831">
    <property type="protein sequence ID" value="KAF6134619.1"/>
    <property type="molecule type" value="Genomic_DNA"/>
</dbReference>
<sequence length="1058" mass="118203">KEEASLVSQFLTKPSFPFFWSKKTLYQSRDHLVSKLFFTPESSSPLQISKFHSPTPRKMGFMSRRVVPVCGHMCMCCPALRSRSRHPVKRYKKLLADIFPKSADAPSNERKIVKLCEYAAKNPLRIPKIAKYLEERILKELRNEHINVINIVMEAYNKFLCMCKDQMAFFSASLLTVIVELLDHAKQDSLRIIGCQTLTRFVYSQGSNVPQGLIGGIVADGIYVHNIESLVHKVTKMAHETGEEHSKCCLRASSLQCISAMVWFMGVHSHIFADFDEIVHVILDNFKDVERGEPRHNWVNEVVRSEARSGAVDVSPSYMKIMPRPEKKDPSLLTREEIETPKVWAQICIQKMGELAKESATMRRVMDPMFNYFDVGNHWVSRQGLAMVVLSEMSYLVECSGNEQVILAAIIRHLDHKNVADDPQVKSNIIQIATALTRQIRSRAPAADIRIISDLCRHLRKSLQATVELPGQQESNLNISIQNSTEDCLLETVKGIGEVHPIFDMMSTILENLPSLEVVARATVESMLILAHIVSLASLISHFEQVFPEALLAQLLKIMLHADIELRIGAHQIFAVLLAPTSIYSQHEFKLLRSGYLYERKLLQSKTASPFASATALFEKLRKEKESENLGNLGNAVRDCKGKELEEEFKHGMLRSTSPNFYKIGSIIDNRAGSTISADIDSTIIKLNEDQIVQLLSAFWIQANFADNTPSNFEALAHSFSLTLISSQLKTSNQKDVRFFQLPLSLRNIALNLSIEKLHPSCHRSLFILATAMLMFTARIYQLPALYDFLKSLDSYHVDPYLSISRDMQVYVNPQAALKDYGSFTDNQSALYSLSELSESMQNSNKVIIDIIARSLSDITELDTEDVAQKLSEMFSPDDTCLFGPKSIYCLDHHHKASLSEESLFSDEDLQTISNIEDDAVSEASVADLSRSILKVPASPSLSHIISVGQLLESALEVAGKIAGTSVLTSPLTYITMASQCEALNTGMRKKLSSWLAHEACDSKTADNAALADVQLFSNKITSDVASRQGGGMVTEQKSGLRLPPASPFDNFLKAAGC</sequence>
<evidence type="ECO:0008006" key="3">
    <source>
        <dbReference type="Google" id="ProtNLM"/>
    </source>
</evidence>
<comment type="caution">
    <text evidence="1">The sequence shown here is derived from an EMBL/GenBank/DDBJ whole genome shotgun (WGS) entry which is preliminary data.</text>
</comment>
<dbReference type="SUPFAM" id="SSF48371">
    <property type="entry name" value="ARM repeat"/>
    <property type="match status" value="1"/>
</dbReference>
<dbReference type="InterPro" id="IPR055296">
    <property type="entry name" value="SRL2-like"/>
</dbReference>
<dbReference type="InterPro" id="IPR049152">
    <property type="entry name" value="EFR3-like_ARM"/>
</dbReference>
<name>A0A7J7KW68_9MAGN</name>
<protein>
    <recommendedName>
        <fullName evidence="3">EFR3-like protein</fullName>
    </recommendedName>
</protein>
<feature type="non-terminal residue" evidence="1">
    <location>
        <position position="1058"/>
    </location>
</feature>
<keyword evidence="2" id="KW-1185">Reference proteome</keyword>
<dbReference type="PANTHER" id="PTHR46087:SF11">
    <property type="entry name" value="PROTEIN SEMI-ROLLED LEAF 2"/>
    <property type="match status" value="1"/>
</dbReference>
<dbReference type="PANTHER" id="PTHR46087">
    <property type="entry name" value="PUTATIVE, EXPRESSED-RELATED"/>
    <property type="match status" value="1"/>
</dbReference>
<evidence type="ECO:0000313" key="2">
    <source>
        <dbReference type="Proteomes" id="UP000541444"/>
    </source>
</evidence>
<dbReference type="OrthoDB" id="19232at2759"/>
<evidence type="ECO:0000313" key="1">
    <source>
        <dbReference type="EMBL" id="KAF6134619.1"/>
    </source>
</evidence>